<dbReference type="PANTHER" id="PTHR10094:SF25">
    <property type="entry name" value="SCP2 STEROL-BINDING DOMAIN-CONTAINING PROTEIN 1"/>
    <property type="match status" value="1"/>
</dbReference>
<dbReference type="Gene3D" id="3.30.1050.10">
    <property type="entry name" value="SCP2 sterol-binding domain"/>
    <property type="match status" value="1"/>
</dbReference>
<dbReference type="GO" id="GO:0005829">
    <property type="term" value="C:cytosol"/>
    <property type="evidence" value="ECO:0007669"/>
    <property type="project" value="TreeGrafter"/>
</dbReference>
<dbReference type="AlphaFoldDB" id="A0A4P9ZWR8"/>
<dbReference type="Pfam" id="PF02036">
    <property type="entry name" value="SCP2"/>
    <property type="match status" value="1"/>
</dbReference>
<dbReference type="InterPro" id="IPR036527">
    <property type="entry name" value="SCP2_sterol-bd_dom_sf"/>
</dbReference>
<proteinExistence type="predicted"/>
<gene>
    <name evidence="2" type="ORF">BJ085DRAFT_19226</name>
</gene>
<dbReference type="PANTHER" id="PTHR10094">
    <property type="entry name" value="STEROL CARRIER PROTEIN 2 SCP-2 FAMILY PROTEIN"/>
    <property type="match status" value="1"/>
</dbReference>
<dbReference type="STRING" id="215637.A0A4P9ZWR8"/>
<dbReference type="Proteomes" id="UP000268162">
    <property type="component" value="Unassembled WGS sequence"/>
</dbReference>
<evidence type="ECO:0000313" key="3">
    <source>
        <dbReference type="Proteomes" id="UP000268162"/>
    </source>
</evidence>
<keyword evidence="3" id="KW-1185">Reference proteome</keyword>
<dbReference type="InterPro" id="IPR003033">
    <property type="entry name" value="SCP2_sterol-bd_dom"/>
</dbReference>
<organism evidence="2 3">
    <name type="scientific">Dimargaris cristalligena</name>
    <dbReference type="NCBI Taxonomy" id="215637"/>
    <lineage>
        <taxon>Eukaryota</taxon>
        <taxon>Fungi</taxon>
        <taxon>Fungi incertae sedis</taxon>
        <taxon>Zoopagomycota</taxon>
        <taxon>Kickxellomycotina</taxon>
        <taxon>Dimargaritomycetes</taxon>
        <taxon>Dimargaritales</taxon>
        <taxon>Dimargaritaceae</taxon>
        <taxon>Dimargaris</taxon>
    </lineage>
</organism>
<feature type="domain" description="SCP2" evidence="1">
    <location>
        <begin position="65"/>
        <end position="161"/>
    </location>
</feature>
<dbReference type="SUPFAM" id="SSF55718">
    <property type="entry name" value="SCP-like"/>
    <property type="match status" value="1"/>
</dbReference>
<protein>
    <submittedName>
        <fullName evidence="2">SCP2 sterol-binding domain-containing protein</fullName>
    </submittedName>
</protein>
<accession>A0A4P9ZWR8</accession>
<sequence>MLATKLDTLFKTVQELAAKSPSVSSAPAPASTSAPKADAGVAVDGFESSALFVQLAHAFATMAPAERKRAVQGVRGVFQFNIRNAAGQTQTWALDLKNTAESGEVVARGAPAKADIILTVADADFVSIGQGKTSAQGAFLTGKLKLKGNMALAMKLEPVLKAARPKASL</sequence>
<dbReference type="EMBL" id="ML002403">
    <property type="protein sequence ID" value="RKP38116.1"/>
    <property type="molecule type" value="Genomic_DNA"/>
</dbReference>
<evidence type="ECO:0000313" key="2">
    <source>
        <dbReference type="EMBL" id="RKP38116.1"/>
    </source>
</evidence>
<evidence type="ECO:0000259" key="1">
    <source>
        <dbReference type="Pfam" id="PF02036"/>
    </source>
</evidence>
<reference evidence="3" key="1">
    <citation type="journal article" date="2018" name="Nat. Microbiol.">
        <title>Leveraging single-cell genomics to expand the fungal tree of life.</title>
        <authorList>
            <person name="Ahrendt S.R."/>
            <person name="Quandt C.A."/>
            <person name="Ciobanu D."/>
            <person name="Clum A."/>
            <person name="Salamov A."/>
            <person name="Andreopoulos B."/>
            <person name="Cheng J.F."/>
            <person name="Woyke T."/>
            <person name="Pelin A."/>
            <person name="Henrissat B."/>
            <person name="Reynolds N.K."/>
            <person name="Benny G.L."/>
            <person name="Smith M.E."/>
            <person name="James T.Y."/>
            <person name="Grigoriev I.V."/>
        </authorList>
    </citation>
    <scope>NUCLEOTIDE SEQUENCE [LARGE SCALE GENOMIC DNA]</scope>
    <source>
        <strain evidence="3">RSA 468</strain>
    </source>
</reference>
<dbReference type="FunFam" id="3.30.1050.10:FF:000001">
    <property type="entry name" value="Putative Non-specific lipid-transfer protein"/>
    <property type="match status" value="1"/>
</dbReference>
<name>A0A4P9ZWR8_9FUNG</name>